<feature type="region of interest" description="Disordered" evidence="1">
    <location>
        <begin position="52"/>
        <end position="110"/>
    </location>
</feature>
<evidence type="ECO:0000256" key="1">
    <source>
        <dbReference type="SAM" id="MobiDB-lite"/>
    </source>
</evidence>
<gene>
    <name evidence="2" type="ORF">V8G54_008410</name>
</gene>
<protein>
    <submittedName>
        <fullName evidence="2">Uncharacterized protein</fullName>
    </submittedName>
</protein>
<proteinExistence type="predicted"/>
<evidence type="ECO:0000313" key="2">
    <source>
        <dbReference type="EMBL" id="WVZ21088.1"/>
    </source>
</evidence>
<keyword evidence="3" id="KW-1185">Reference proteome</keyword>
<organism evidence="2 3">
    <name type="scientific">Vigna mungo</name>
    <name type="common">Black gram</name>
    <name type="synonym">Phaseolus mungo</name>
    <dbReference type="NCBI Taxonomy" id="3915"/>
    <lineage>
        <taxon>Eukaryota</taxon>
        <taxon>Viridiplantae</taxon>
        <taxon>Streptophyta</taxon>
        <taxon>Embryophyta</taxon>
        <taxon>Tracheophyta</taxon>
        <taxon>Spermatophyta</taxon>
        <taxon>Magnoliopsida</taxon>
        <taxon>eudicotyledons</taxon>
        <taxon>Gunneridae</taxon>
        <taxon>Pentapetalae</taxon>
        <taxon>rosids</taxon>
        <taxon>fabids</taxon>
        <taxon>Fabales</taxon>
        <taxon>Fabaceae</taxon>
        <taxon>Papilionoideae</taxon>
        <taxon>50 kb inversion clade</taxon>
        <taxon>NPAAA clade</taxon>
        <taxon>indigoferoid/millettioid clade</taxon>
        <taxon>Phaseoleae</taxon>
        <taxon>Vigna</taxon>
    </lineage>
</organism>
<name>A0AAQ3P466_VIGMU</name>
<dbReference type="Proteomes" id="UP001374535">
    <property type="component" value="Chromosome 2"/>
</dbReference>
<dbReference type="EMBL" id="CP144699">
    <property type="protein sequence ID" value="WVZ21088.1"/>
    <property type="molecule type" value="Genomic_DNA"/>
</dbReference>
<accession>A0AAQ3P466</accession>
<dbReference type="AlphaFoldDB" id="A0AAQ3P466"/>
<sequence>MDLSFFDPAHRVSTLESIAPTATRAPSRSPTMTSLCHSSPPFAALAAHSSPISPCWRSSATPTPRLHRRATVARRWQPPINNNTRHRSSIRGTTSTTTLSPSRGGTLIGG</sequence>
<feature type="compositionally biased region" description="Polar residues" evidence="1">
    <location>
        <begin position="52"/>
        <end position="62"/>
    </location>
</feature>
<evidence type="ECO:0000313" key="3">
    <source>
        <dbReference type="Proteomes" id="UP001374535"/>
    </source>
</evidence>
<feature type="compositionally biased region" description="Low complexity" evidence="1">
    <location>
        <begin position="90"/>
        <end position="110"/>
    </location>
</feature>
<reference evidence="2 3" key="1">
    <citation type="journal article" date="2023" name="Life. Sci Alliance">
        <title>Evolutionary insights into 3D genome organization and epigenetic landscape of Vigna mungo.</title>
        <authorList>
            <person name="Junaid A."/>
            <person name="Singh B."/>
            <person name="Bhatia S."/>
        </authorList>
    </citation>
    <scope>NUCLEOTIDE SEQUENCE [LARGE SCALE GENOMIC DNA]</scope>
    <source>
        <strain evidence="2">Urdbean</strain>
    </source>
</reference>